<proteinExistence type="predicted"/>
<protein>
    <submittedName>
        <fullName evidence="1">Uncharacterized protein</fullName>
    </submittedName>
</protein>
<dbReference type="Proteomes" id="UP001230504">
    <property type="component" value="Unassembled WGS sequence"/>
</dbReference>
<evidence type="ECO:0000313" key="2">
    <source>
        <dbReference type="Proteomes" id="UP001230504"/>
    </source>
</evidence>
<dbReference type="AlphaFoldDB" id="A0AAD8Q8Z4"/>
<dbReference type="RefSeq" id="XP_060418323.1">
    <property type="nucleotide sequence ID" value="XM_060556856.1"/>
</dbReference>
<reference evidence="1" key="1">
    <citation type="submission" date="2021-06" db="EMBL/GenBank/DDBJ databases">
        <title>Comparative genomics, transcriptomics and evolutionary studies reveal genomic signatures of adaptation to plant cell wall in hemibiotrophic fungi.</title>
        <authorList>
            <consortium name="DOE Joint Genome Institute"/>
            <person name="Baroncelli R."/>
            <person name="Diaz J.F."/>
            <person name="Benocci T."/>
            <person name="Peng M."/>
            <person name="Battaglia E."/>
            <person name="Haridas S."/>
            <person name="Andreopoulos W."/>
            <person name="Labutti K."/>
            <person name="Pangilinan J."/>
            <person name="Floch G.L."/>
            <person name="Makela M.R."/>
            <person name="Henrissat B."/>
            <person name="Grigoriev I.V."/>
            <person name="Crouch J.A."/>
            <person name="De Vries R.P."/>
            <person name="Sukno S.A."/>
            <person name="Thon M.R."/>
        </authorList>
    </citation>
    <scope>NUCLEOTIDE SEQUENCE</scope>
    <source>
        <strain evidence="1">CBS 125086</strain>
    </source>
</reference>
<dbReference type="EMBL" id="JAHLJV010000007">
    <property type="protein sequence ID" value="KAK1597551.1"/>
    <property type="molecule type" value="Genomic_DNA"/>
</dbReference>
<evidence type="ECO:0000313" key="1">
    <source>
        <dbReference type="EMBL" id="KAK1597551.1"/>
    </source>
</evidence>
<sequence length="75" mass="8216">MTFSFDRCDLYFCRPVCVAAAVLCSLPLGLQGCGPSSRVSVSTTPGARCDLATVPVCWFRESRRLDLLVWCRALA</sequence>
<dbReference type="GeneID" id="85441096"/>
<keyword evidence="2" id="KW-1185">Reference proteome</keyword>
<gene>
    <name evidence="1" type="ORF">LY79DRAFT_540287</name>
</gene>
<feature type="non-terminal residue" evidence="1">
    <location>
        <position position="75"/>
    </location>
</feature>
<dbReference type="PROSITE" id="PS51257">
    <property type="entry name" value="PROKAR_LIPOPROTEIN"/>
    <property type="match status" value="1"/>
</dbReference>
<accession>A0AAD8Q8Z4</accession>
<comment type="caution">
    <text evidence="1">The sequence shown here is derived from an EMBL/GenBank/DDBJ whole genome shotgun (WGS) entry which is preliminary data.</text>
</comment>
<name>A0AAD8Q8Z4_9PEZI</name>
<organism evidence="1 2">
    <name type="scientific">Colletotrichum navitas</name>
    <dbReference type="NCBI Taxonomy" id="681940"/>
    <lineage>
        <taxon>Eukaryota</taxon>
        <taxon>Fungi</taxon>
        <taxon>Dikarya</taxon>
        <taxon>Ascomycota</taxon>
        <taxon>Pezizomycotina</taxon>
        <taxon>Sordariomycetes</taxon>
        <taxon>Hypocreomycetidae</taxon>
        <taxon>Glomerellales</taxon>
        <taxon>Glomerellaceae</taxon>
        <taxon>Colletotrichum</taxon>
        <taxon>Colletotrichum graminicola species complex</taxon>
    </lineage>
</organism>